<dbReference type="PANTHER" id="PTHR21561">
    <property type="entry name" value="INO80 COMPLEX SUBUNIT B"/>
    <property type="match status" value="1"/>
</dbReference>
<dbReference type="EMBL" id="QJKJ01010666">
    <property type="protein sequence ID" value="RDX73077.1"/>
    <property type="molecule type" value="Genomic_DNA"/>
</dbReference>
<sequence length="319" mass="35891">MSENHNFHVSIESFPGSFAWGYLLLIVVECRLIFCHKSFYQCKSLVDLGLLLDIDYTMKRKRSRVSRQPRVNADTQFHSDFGCLSLVKPFGKQAENENVKDTMVASAGLGTDNKPKKLKLKLKFGGVTHSIHAKSKTETGFSSDSLMTRFSPCSDHGPKPQDDTDGNYACPFDKRRGLGDKLLKPYRTESGFTAENHSRRGKITGESINVNHEQVCKSKRITRRCALSVGISDDHNEDAELHFLKDPGIPGPIKDGKMNDKSISERKKPKRESVDVLVRGKECTLSHNCSVDSFKDVLFLLIDALSTSQMVWFPQYLKV</sequence>
<accession>A0A371F448</accession>
<evidence type="ECO:0000313" key="3">
    <source>
        <dbReference type="Proteomes" id="UP000257109"/>
    </source>
</evidence>
<dbReference type="AlphaFoldDB" id="A0A371F448"/>
<protein>
    <submittedName>
        <fullName evidence="2">Uncharacterized protein</fullName>
    </submittedName>
</protein>
<reference evidence="2" key="1">
    <citation type="submission" date="2018-05" db="EMBL/GenBank/DDBJ databases">
        <title>Draft genome of Mucuna pruriens seed.</title>
        <authorList>
            <person name="Nnadi N.E."/>
            <person name="Vos R."/>
            <person name="Hasami M.H."/>
            <person name="Devisetty U.K."/>
            <person name="Aguiy J.C."/>
        </authorList>
    </citation>
    <scope>NUCLEOTIDE SEQUENCE [LARGE SCALE GENOMIC DNA]</scope>
    <source>
        <strain evidence="2">JCA_2017</strain>
    </source>
</reference>
<evidence type="ECO:0000313" key="2">
    <source>
        <dbReference type="EMBL" id="RDX73077.1"/>
    </source>
</evidence>
<dbReference type="OrthoDB" id="2021186at2759"/>
<dbReference type="PANTHER" id="PTHR21561:SF16">
    <property type="entry name" value="PAPA-1-LIKE FAMILY PROTEIN _ ZINC FINGER (HIT TYPE) FAMILY PROTEIN"/>
    <property type="match status" value="1"/>
</dbReference>
<dbReference type="GO" id="GO:0031011">
    <property type="term" value="C:Ino80 complex"/>
    <property type="evidence" value="ECO:0007669"/>
    <property type="project" value="InterPro"/>
</dbReference>
<dbReference type="GO" id="GO:0006338">
    <property type="term" value="P:chromatin remodeling"/>
    <property type="evidence" value="ECO:0007669"/>
    <property type="project" value="InterPro"/>
</dbReference>
<comment type="caution">
    <text evidence="2">The sequence shown here is derived from an EMBL/GenBank/DDBJ whole genome shotgun (WGS) entry which is preliminary data.</text>
</comment>
<gene>
    <name evidence="2" type="ORF">CR513_47359</name>
</gene>
<evidence type="ECO:0000256" key="1">
    <source>
        <dbReference type="SAM" id="MobiDB-lite"/>
    </source>
</evidence>
<feature type="non-terminal residue" evidence="2">
    <location>
        <position position="1"/>
    </location>
</feature>
<feature type="region of interest" description="Disordered" evidence="1">
    <location>
        <begin position="246"/>
        <end position="271"/>
    </location>
</feature>
<name>A0A371F448_MUCPR</name>
<dbReference type="InterPro" id="IPR029523">
    <property type="entry name" value="INO80B/Ies2"/>
</dbReference>
<feature type="compositionally biased region" description="Basic and acidic residues" evidence="1">
    <location>
        <begin position="254"/>
        <end position="271"/>
    </location>
</feature>
<dbReference type="Proteomes" id="UP000257109">
    <property type="component" value="Unassembled WGS sequence"/>
</dbReference>
<organism evidence="2 3">
    <name type="scientific">Mucuna pruriens</name>
    <name type="common">Velvet bean</name>
    <name type="synonym">Dolichos pruriens</name>
    <dbReference type="NCBI Taxonomy" id="157652"/>
    <lineage>
        <taxon>Eukaryota</taxon>
        <taxon>Viridiplantae</taxon>
        <taxon>Streptophyta</taxon>
        <taxon>Embryophyta</taxon>
        <taxon>Tracheophyta</taxon>
        <taxon>Spermatophyta</taxon>
        <taxon>Magnoliopsida</taxon>
        <taxon>eudicotyledons</taxon>
        <taxon>Gunneridae</taxon>
        <taxon>Pentapetalae</taxon>
        <taxon>rosids</taxon>
        <taxon>fabids</taxon>
        <taxon>Fabales</taxon>
        <taxon>Fabaceae</taxon>
        <taxon>Papilionoideae</taxon>
        <taxon>50 kb inversion clade</taxon>
        <taxon>NPAAA clade</taxon>
        <taxon>indigoferoid/millettioid clade</taxon>
        <taxon>Phaseoleae</taxon>
        <taxon>Mucuna</taxon>
    </lineage>
</organism>
<keyword evidence="3" id="KW-1185">Reference proteome</keyword>
<dbReference type="STRING" id="157652.A0A371F448"/>
<proteinExistence type="predicted"/>